<accession>A0AA38H3A2</accession>
<keyword evidence="3" id="KW-0539">Nucleus</keyword>
<evidence type="ECO:0000313" key="6">
    <source>
        <dbReference type="Proteomes" id="UP001164286"/>
    </source>
</evidence>
<dbReference type="PANTHER" id="PTHR12940">
    <property type="entry name" value="ES-2 PROTEIN - RELATED"/>
    <property type="match status" value="1"/>
</dbReference>
<dbReference type="GO" id="GO:0071013">
    <property type="term" value="C:catalytic step 2 spliceosome"/>
    <property type="evidence" value="ECO:0007669"/>
    <property type="project" value="TreeGrafter"/>
</dbReference>
<evidence type="ECO:0000313" key="5">
    <source>
        <dbReference type="EMBL" id="KAI9633438.1"/>
    </source>
</evidence>
<feature type="compositionally biased region" description="Polar residues" evidence="4">
    <location>
        <begin position="333"/>
        <end position="342"/>
    </location>
</feature>
<evidence type="ECO:0000256" key="3">
    <source>
        <dbReference type="ARBA" id="ARBA00023242"/>
    </source>
</evidence>
<feature type="region of interest" description="Disordered" evidence="4">
    <location>
        <begin position="553"/>
        <end position="709"/>
    </location>
</feature>
<organism evidence="5 6">
    <name type="scientific">Dioszegia hungarica</name>
    <dbReference type="NCBI Taxonomy" id="4972"/>
    <lineage>
        <taxon>Eukaryota</taxon>
        <taxon>Fungi</taxon>
        <taxon>Dikarya</taxon>
        <taxon>Basidiomycota</taxon>
        <taxon>Agaricomycotina</taxon>
        <taxon>Tremellomycetes</taxon>
        <taxon>Tremellales</taxon>
        <taxon>Bulleribasidiaceae</taxon>
        <taxon>Dioszegia</taxon>
    </lineage>
</organism>
<evidence type="ECO:0000256" key="1">
    <source>
        <dbReference type="ARBA" id="ARBA00004123"/>
    </source>
</evidence>
<feature type="compositionally biased region" description="Basic and acidic residues" evidence="4">
    <location>
        <begin position="574"/>
        <end position="596"/>
    </location>
</feature>
<proteinExistence type="inferred from homology"/>
<keyword evidence="6" id="KW-1185">Reference proteome</keyword>
<dbReference type="EMBL" id="JAKWFO010000008">
    <property type="protein sequence ID" value="KAI9633438.1"/>
    <property type="molecule type" value="Genomic_DNA"/>
</dbReference>
<reference evidence="5" key="1">
    <citation type="journal article" date="2022" name="G3 (Bethesda)">
        <title>High quality genome of the basidiomycete yeast Dioszegia hungarica PDD-24b-2 isolated from cloud water.</title>
        <authorList>
            <person name="Jarrige D."/>
            <person name="Haridas S."/>
            <person name="Bleykasten-Grosshans C."/>
            <person name="Joly M."/>
            <person name="Nadalig T."/>
            <person name="Sancelme M."/>
            <person name="Vuilleumier S."/>
            <person name="Grigoriev I.V."/>
            <person name="Amato P."/>
            <person name="Bringel F."/>
        </authorList>
    </citation>
    <scope>NUCLEOTIDE SEQUENCE</scope>
    <source>
        <strain evidence="5">PDD-24b-2</strain>
    </source>
</reference>
<feature type="compositionally biased region" description="Basic and acidic residues" evidence="4">
    <location>
        <begin position="389"/>
        <end position="398"/>
    </location>
</feature>
<feature type="compositionally biased region" description="Basic and acidic residues" evidence="4">
    <location>
        <begin position="639"/>
        <end position="656"/>
    </location>
</feature>
<feature type="compositionally biased region" description="Basic and acidic residues" evidence="4">
    <location>
        <begin position="104"/>
        <end position="121"/>
    </location>
</feature>
<feature type="region of interest" description="Disordered" evidence="4">
    <location>
        <begin position="438"/>
        <end position="518"/>
    </location>
</feature>
<protein>
    <submittedName>
        <fullName evidence="5">Nuclear protein DGCR14</fullName>
    </submittedName>
</protein>
<feature type="region of interest" description="Disordered" evidence="4">
    <location>
        <begin position="1"/>
        <end position="22"/>
    </location>
</feature>
<gene>
    <name evidence="5" type="ORF">MKK02DRAFT_18018</name>
</gene>
<feature type="compositionally biased region" description="Low complexity" evidence="4">
    <location>
        <begin position="478"/>
        <end position="496"/>
    </location>
</feature>
<dbReference type="PANTHER" id="PTHR12940:SF0">
    <property type="entry name" value="SPLICING FACTOR ESS-2 HOMOLOG"/>
    <property type="match status" value="1"/>
</dbReference>
<evidence type="ECO:0000256" key="4">
    <source>
        <dbReference type="SAM" id="MobiDB-lite"/>
    </source>
</evidence>
<feature type="compositionally biased region" description="Polar residues" evidence="4">
    <location>
        <begin position="602"/>
        <end position="611"/>
    </location>
</feature>
<feature type="compositionally biased region" description="Basic and acidic residues" evidence="4">
    <location>
        <begin position="149"/>
        <end position="163"/>
    </location>
</feature>
<name>A0AA38H3A2_9TREE</name>
<sequence length="709" mass="76152">MDPPPASTFRPRTGPAPKLIEGPRVGQRSLYQQRVLDEDTYTDALSHIITRDFFPNLPHVHATNAYLTALTNNDPELLSSSIRRLAQLAQEKEDGVGRIGPSGTREKEEREAKEARRRELENMGTPYISVPGGGSRRAARTPIGARGWDTPDVRGESSRRRGEEFDELDGAGETPGPSQPKKKRKQPAPDTVRDDLTLDAFQRNYTSEDNASFVQIVDKENQQRREDRWGWAWEVERKAKERRLEGEARRKMILDTATNGEWRVNAEGKRLIGGLAEGGRDRAEGEVWKEELKLVTGGEADAEVEGGAASSALVPHASSSTSSALITSKDAAGSQSRASTDSYTEEAIPAETPLGRALTAAGLPTTVLVSKEDGALVPMREVTSGGGDGRGRGFGDKESRELIERVIMGDEEREHLGMAGSGADLWGYKTRNNFYFAADANTDPYPKPQASKAAPTRSAPPAISHANTRLPDDDEVGPASRGRTSSTRRGSSPARSWVAAAVKGTPYHPGGSSGSEDGMPTINNYALVAADPSPAPEDLPSLLTWGTLLATPKALDGSDDPLDTGRSFRLPANQRRDEIGRRLGNKASKDMNERAKGYTPRPSGSSLSSTLKAAADRSRGVRMATPGGMGQMLPPSSTPKRDHLTPAGKRLLERSLGRSPMTTSGSKVGASGRNRGAAMEVGSGWGMASGGKGKKVGEMSWTPSPGHRR</sequence>
<comment type="caution">
    <text evidence="5">The sequence shown here is derived from an EMBL/GenBank/DDBJ whole genome shotgun (WGS) entry which is preliminary data.</text>
</comment>
<feature type="region of interest" description="Disordered" evidence="4">
    <location>
        <begin position="89"/>
        <end position="195"/>
    </location>
</feature>
<dbReference type="Proteomes" id="UP001164286">
    <property type="component" value="Unassembled WGS sequence"/>
</dbReference>
<comment type="subcellular location">
    <subcellularLocation>
        <location evidence="1">Nucleus</location>
    </subcellularLocation>
</comment>
<dbReference type="GeneID" id="77725081"/>
<feature type="region of interest" description="Disordered" evidence="4">
    <location>
        <begin position="378"/>
        <end position="398"/>
    </location>
</feature>
<dbReference type="RefSeq" id="XP_052943215.1">
    <property type="nucleotide sequence ID" value="XM_053085880.1"/>
</dbReference>
<feature type="compositionally biased region" description="Low complexity" evidence="4">
    <location>
        <begin position="305"/>
        <end position="328"/>
    </location>
</feature>
<dbReference type="Pfam" id="PF09751">
    <property type="entry name" value="Es2"/>
    <property type="match status" value="1"/>
</dbReference>
<feature type="region of interest" description="Disordered" evidence="4">
    <location>
        <begin position="305"/>
        <end position="350"/>
    </location>
</feature>
<comment type="similarity">
    <text evidence="2">Belongs to the ESS2 family.</text>
</comment>
<evidence type="ECO:0000256" key="2">
    <source>
        <dbReference type="ARBA" id="ARBA00009072"/>
    </source>
</evidence>
<dbReference type="InterPro" id="IPR019148">
    <property type="entry name" value="Nuclear_protein_DGCR14_ESS-2"/>
</dbReference>
<dbReference type="AlphaFoldDB" id="A0AA38H3A2"/>